<sequence>MWDITYRKYLGQAPVEQSGKHQRKERQYSIVVGGLHDISIPKAFAQQAGAIVGIRLRFSLFDEAHRYIVGNELLTPVFRKVGDKRGSIDSPLGLLCRIPIGHSIILQLCAVRYGHSHVKTTGNGFIKEPDVVAITDEIVLCWQLIRPWLAKRGHGEGQVHLQTISKEYTFGDVKFDRIYLLKGNPADLFDDAVDVARFVAETEARKVSVSCALLNLPGSSHIPSCTLLDLIKPPPIFVARPNLYFHPKPDVSLTVPGALLNTPMHCPTMRLRIPAVAASIGRFFNYNCPGSEAGALEMATYKGIKRHIREVFLQILLPQLEIQVGRPLSRKDIDVKIASITLKVVPHDGFRAILEETRDIVLGPLLGPDDRRQRPPTPACQELMDDEHATLSKIAFDKLPQEARSNSISGYDFGTLQSALEERLTQLLVVENSALILALCVRVDVEQNQLISSLQMDSRCDFCLGWAPLDITKALFEKGNRVTRTLHLKTTDAFTIGVPGIELPILDCNRDTGVEICPSRSSRRSSAPEGERSVEDDSMSDELTNTSGRFTSLYEYMYPVVSIALELAGEEESRPGVESDEGEDEGEVDLMVQQDISKSPNDEEPSAPSIPQDNGTKRRNQDDFTRPESMQHRTSTTSESVTKNDSVQRQEEDSYSNKSAIDMYRPTRDKDEDLSLQHHPPPQEDSLGDEEEQYHSPIDSSMHQPDRSISASILHSSHVGPSNPLHVSMSEDKGKKGLNYAHLRVTTISLNEQSLRERVIEGTGVNGLGFIRAIYHSSSGEVAIVDGPITDLSNISTASEIPGCQLNMTSTFSSQLIGVVICLCSIPYERYASREGMYRSAVVVASRFISFFRSSTASNARAHYDLYGRFRYDDDFDDYVLHLQGSNSVEVQLMTIFADNLFDLLREPMFTVDVHIRLFTGRRQGQLGANAIPNRWLSNTTCTTSHFITDGVEQALLDTHKRPSSAPKAALLQKWSAGKEDVLLKDLLKTVREYIDEVRVGHAAFYTSDRLARMAVRRTKTVTQSARLYHGAEVTVCMFPNLEDIIPISGRLEITLVSPSRSYLQSSGLELDFRDQHTFFTGPSGTSPYTYVWKEQRNKLFADLTRGGNLQRLLSPYVGVSCTSLDPFQYSAVFQLIFSMDHYLDDRHVETLATSVINVECWPDLPASGMVQICLPYELPSDSPDFTWSVVLGINLCTHEVFVVSPNLYGCYISSTDLQYIIPTSKVRCRLVTTGTKPTTLSTSMKQLYVGYVRGNNRTACLLPEIVTHDHELASSGVLYAVYAMSGETIKKAFSLGNNRLVLELLANGFVFYRVWLTLTLCPLFNLKNHNVKAGNFVKFQYTELTKDVRFCNTSPYNFNTDYILPGPGFYVLGAVSVYASGTIPTDLKAGMCHILRVDEVESINDYFKLELRGPELKKITYPSPDGKAPLLIYEKRSLMQREGKFTKAGADHIQVKLLCGKHVWARPYETFGRIFFCARSGGGMYIIRLHLIIKS</sequence>
<gene>
    <name evidence="2" type="ORF">GMRT_13288</name>
</gene>
<dbReference type="Proteomes" id="UP000315496">
    <property type="component" value="Chromosome 5"/>
</dbReference>
<feature type="compositionally biased region" description="Polar residues" evidence="1">
    <location>
        <begin position="632"/>
        <end position="645"/>
    </location>
</feature>
<name>A0A4Z1SKV1_GIAMU</name>
<dbReference type="EMBL" id="VDLU01000005">
    <property type="protein sequence ID" value="TNJ26252.1"/>
    <property type="molecule type" value="Genomic_DNA"/>
</dbReference>
<proteinExistence type="predicted"/>
<protein>
    <submittedName>
        <fullName evidence="2">Uncharacterized protein</fullName>
    </submittedName>
</protein>
<organism evidence="2 3">
    <name type="scientific">Giardia muris</name>
    <dbReference type="NCBI Taxonomy" id="5742"/>
    <lineage>
        <taxon>Eukaryota</taxon>
        <taxon>Metamonada</taxon>
        <taxon>Diplomonadida</taxon>
        <taxon>Hexamitidae</taxon>
        <taxon>Giardiinae</taxon>
        <taxon>Giardia</taxon>
    </lineage>
</organism>
<comment type="caution">
    <text evidence="2">The sequence shown here is derived from an EMBL/GenBank/DDBJ whole genome shotgun (WGS) entry which is preliminary data.</text>
</comment>
<accession>A0A4Z1SKV1</accession>
<dbReference type="VEuPathDB" id="GiardiaDB:GMRT_13288"/>
<feature type="region of interest" description="Disordered" evidence="1">
    <location>
        <begin position="597"/>
        <end position="706"/>
    </location>
</feature>
<feature type="region of interest" description="Disordered" evidence="1">
    <location>
        <begin position="517"/>
        <end position="545"/>
    </location>
</feature>
<evidence type="ECO:0000313" key="2">
    <source>
        <dbReference type="EMBL" id="TNJ26252.1"/>
    </source>
</evidence>
<evidence type="ECO:0000313" key="3">
    <source>
        <dbReference type="Proteomes" id="UP000315496"/>
    </source>
</evidence>
<keyword evidence="3" id="KW-1185">Reference proteome</keyword>
<dbReference type="OrthoDB" id="10253632at2759"/>
<feature type="compositionally biased region" description="Basic and acidic residues" evidence="1">
    <location>
        <begin position="615"/>
        <end position="631"/>
    </location>
</feature>
<evidence type="ECO:0000256" key="1">
    <source>
        <dbReference type="SAM" id="MobiDB-lite"/>
    </source>
</evidence>
<reference evidence="2 3" key="1">
    <citation type="submission" date="2019-05" db="EMBL/GenBank/DDBJ databases">
        <title>The compact genome of Giardia muris reveals important steps in the evolution of intestinal protozoan parasites.</title>
        <authorList>
            <person name="Xu F."/>
            <person name="Jimenez-Gonzalez A."/>
            <person name="Einarsson E."/>
            <person name="Astvaldsson A."/>
            <person name="Peirasmaki D."/>
            <person name="Eckmann L."/>
            <person name="Andersson J.O."/>
            <person name="Svard S.G."/>
            <person name="Jerlstrom-Hultqvist J."/>
        </authorList>
    </citation>
    <scope>NUCLEOTIDE SEQUENCE [LARGE SCALE GENOMIC DNA]</scope>
    <source>
        <strain evidence="2 3">Roberts-Thomson</strain>
    </source>
</reference>
<feature type="compositionally biased region" description="Basic and acidic residues" evidence="1">
    <location>
        <begin position="665"/>
        <end position="676"/>
    </location>
</feature>